<proteinExistence type="predicted"/>
<evidence type="ECO:0000256" key="2">
    <source>
        <dbReference type="ARBA" id="ARBA00023242"/>
    </source>
</evidence>
<dbReference type="InterPro" id="IPR050936">
    <property type="entry name" value="AP-1-like"/>
</dbReference>
<dbReference type="PANTHER" id="PTHR40621">
    <property type="entry name" value="TRANSCRIPTION FACTOR KAPC-RELATED"/>
    <property type="match status" value="1"/>
</dbReference>
<organism evidence="5 6">
    <name type="scientific">Ostreobium quekettii</name>
    <dbReference type="NCBI Taxonomy" id="121088"/>
    <lineage>
        <taxon>Eukaryota</taxon>
        <taxon>Viridiplantae</taxon>
        <taxon>Chlorophyta</taxon>
        <taxon>core chlorophytes</taxon>
        <taxon>Ulvophyceae</taxon>
        <taxon>TCBD clade</taxon>
        <taxon>Bryopsidales</taxon>
        <taxon>Ostreobineae</taxon>
        <taxon>Ostreobiaceae</taxon>
        <taxon>Ostreobium</taxon>
    </lineage>
</organism>
<evidence type="ECO:0000313" key="5">
    <source>
        <dbReference type="EMBL" id="CAD7699651.1"/>
    </source>
</evidence>
<evidence type="ECO:0000256" key="1">
    <source>
        <dbReference type="ARBA" id="ARBA00004123"/>
    </source>
</evidence>
<comment type="subcellular location">
    <subcellularLocation>
        <location evidence="1">Nucleus</location>
    </subcellularLocation>
</comment>
<accession>A0A8S1IX10</accession>
<feature type="compositionally biased region" description="Basic and acidic residues" evidence="3">
    <location>
        <begin position="146"/>
        <end position="157"/>
    </location>
</feature>
<dbReference type="PROSITE" id="PS00036">
    <property type="entry name" value="BZIP_BASIC"/>
    <property type="match status" value="1"/>
</dbReference>
<dbReference type="Pfam" id="PF00170">
    <property type="entry name" value="bZIP_1"/>
    <property type="match status" value="1"/>
</dbReference>
<comment type="caution">
    <text evidence="5">The sequence shown here is derived from an EMBL/GenBank/DDBJ whole genome shotgun (WGS) entry which is preliminary data.</text>
</comment>
<gene>
    <name evidence="5" type="ORF">OSTQU699_LOCUS5010</name>
</gene>
<protein>
    <recommendedName>
        <fullName evidence="4">BZIP domain-containing protein</fullName>
    </recommendedName>
</protein>
<evidence type="ECO:0000256" key="3">
    <source>
        <dbReference type="SAM" id="MobiDB-lite"/>
    </source>
</evidence>
<dbReference type="PANTHER" id="PTHR40621:SF6">
    <property type="entry name" value="AP-1-LIKE TRANSCRIPTION FACTOR YAP1-RELATED"/>
    <property type="match status" value="1"/>
</dbReference>
<keyword evidence="2" id="KW-0539">Nucleus</keyword>
<feature type="region of interest" description="Disordered" evidence="3">
    <location>
        <begin position="114"/>
        <end position="174"/>
    </location>
</feature>
<feature type="domain" description="BZIP" evidence="4">
    <location>
        <begin position="150"/>
        <end position="213"/>
    </location>
</feature>
<reference evidence="5" key="1">
    <citation type="submission" date="2020-12" db="EMBL/GenBank/DDBJ databases">
        <authorList>
            <person name="Iha C."/>
        </authorList>
    </citation>
    <scope>NUCLEOTIDE SEQUENCE</scope>
</reference>
<dbReference type="InterPro" id="IPR004827">
    <property type="entry name" value="bZIP"/>
</dbReference>
<dbReference type="GO" id="GO:0090575">
    <property type="term" value="C:RNA polymerase II transcription regulator complex"/>
    <property type="evidence" value="ECO:0007669"/>
    <property type="project" value="TreeGrafter"/>
</dbReference>
<feature type="region of interest" description="Disordered" evidence="3">
    <location>
        <begin position="210"/>
        <end position="233"/>
    </location>
</feature>
<dbReference type="PROSITE" id="PS50217">
    <property type="entry name" value="BZIP"/>
    <property type="match status" value="1"/>
</dbReference>
<evidence type="ECO:0000313" key="6">
    <source>
        <dbReference type="Proteomes" id="UP000708148"/>
    </source>
</evidence>
<dbReference type="InterPro" id="IPR046347">
    <property type="entry name" value="bZIP_sf"/>
</dbReference>
<dbReference type="AlphaFoldDB" id="A0A8S1IX10"/>
<dbReference type="Proteomes" id="UP000708148">
    <property type="component" value="Unassembled WGS sequence"/>
</dbReference>
<name>A0A8S1IX10_9CHLO</name>
<dbReference type="SMART" id="SM00338">
    <property type="entry name" value="BRLZ"/>
    <property type="match status" value="1"/>
</dbReference>
<feature type="compositionally biased region" description="Basic residues" evidence="3">
    <location>
        <begin position="158"/>
        <end position="174"/>
    </location>
</feature>
<evidence type="ECO:0000259" key="4">
    <source>
        <dbReference type="PROSITE" id="PS50217"/>
    </source>
</evidence>
<dbReference type="SUPFAM" id="SSF57959">
    <property type="entry name" value="Leucine zipper domain"/>
    <property type="match status" value="1"/>
</dbReference>
<sequence>MFVLPFMPTVPAHQPEVECPSPADGAGDVAAGTVLIGGSSCKPTPGVVLLTTERADAMPRWQWAWRPEEGPEEEAVSEERADTLAELHGRGILDSGFPKCSGESMDANVGEASCLTAPDPAPEDAGGRLTRKRGRRASWSAGFPGFKEDVARDERRKERNRRAQKTFREKQKRRIAALEGETVSLSASVRSLEVENAQLTNENAILKDCLQQSQQRQTGGDSGEPMDVRPSAN</sequence>
<feature type="compositionally biased region" description="Polar residues" evidence="3">
    <location>
        <begin position="210"/>
        <end position="219"/>
    </location>
</feature>
<dbReference type="Gene3D" id="1.20.5.170">
    <property type="match status" value="1"/>
</dbReference>
<keyword evidence="6" id="KW-1185">Reference proteome</keyword>
<dbReference type="GO" id="GO:0000976">
    <property type="term" value="F:transcription cis-regulatory region binding"/>
    <property type="evidence" value="ECO:0007669"/>
    <property type="project" value="InterPro"/>
</dbReference>
<dbReference type="GO" id="GO:0001228">
    <property type="term" value="F:DNA-binding transcription activator activity, RNA polymerase II-specific"/>
    <property type="evidence" value="ECO:0007669"/>
    <property type="project" value="TreeGrafter"/>
</dbReference>
<dbReference type="CDD" id="cd14688">
    <property type="entry name" value="bZIP_YAP"/>
    <property type="match status" value="1"/>
</dbReference>
<dbReference type="EMBL" id="CAJHUC010001081">
    <property type="protein sequence ID" value="CAD7699651.1"/>
    <property type="molecule type" value="Genomic_DNA"/>
</dbReference>